<dbReference type="AlphaFoldDB" id="A0A1T4JZU8"/>
<dbReference type="InterPro" id="IPR050595">
    <property type="entry name" value="Bact_response_regulator"/>
</dbReference>
<dbReference type="CDD" id="cd17546">
    <property type="entry name" value="REC_hyHK_CKI1_RcsC-like"/>
    <property type="match status" value="1"/>
</dbReference>
<dbReference type="Pfam" id="PF00072">
    <property type="entry name" value="Response_reg"/>
    <property type="match status" value="1"/>
</dbReference>
<dbReference type="Gene3D" id="3.40.50.2300">
    <property type="match status" value="1"/>
</dbReference>
<dbReference type="GO" id="GO:0000160">
    <property type="term" value="P:phosphorelay signal transduction system"/>
    <property type="evidence" value="ECO:0007669"/>
    <property type="project" value="InterPro"/>
</dbReference>
<accession>A0A1T4JZU8</accession>
<dbReference type="EMBL" id="FUWR01000001">
    <property type="protein sequence ID" value="SJZ35639.1"/>
    <property type="molecule type" value="Genomic_DNA"/>
</dbReference>
<feature type="domain" description="Response regulatory" evidence="3">
    <location>
        <begin position="5"/>
        <end position="115"/>
    </location>
</feature>
<evidence type="ECO:0000256" key="2">
    <source>
        <dbReference type="PROSITE-ProRule" id="PRU00169"/>
    </source>
</evidence>
<evidence type="ECO:0000256" key="1">
    <source>
        <dbReference type="ARBA" id="ARBA00022553"/>
    </source>
</evidence>
<evidence type="ECO:0000313" key="4">
    <source>
        <dbReference type="EMBL" id="SJZ35639.1"/>
    </source>
</evidence>
<dbReference type="Proteomes" id="UP000190102">
    <property type="component" value="Unassembled WGS sequence"/>
</dbReference>
<dbReference type="SMART" id="SM00448">
    <property type="entry name" value="REC"/>
    <property type="match status" value="1"/>
</dbReference>
<evidence type="ECO:0000259" key="3">
    <source>
        <dbReference type="PROSITE" id="PS50110"/>
    </source>
</evidence>
<dbReference type="RefSeq" id="WP_161947399.1">
    <property type="nucleotide sequence ID" value="NZ_FUWR01000001.1"/>
</dbReference>
<dbReference type="STRING" id="115783.SAMN02745119_00210"/>
<dbReference type="PANTHER" id="PTHR44591">
    <property type="entry name" value="STRESS RESPONSE REGULATOR PROTEIN 1"/>
    <property type="match status" value="1"/>
</dbReference>
<feature type="modified residue" description="4-aspartylphosphate" evidence="2">
    <location>
        <position position="54"/>
    </location>
</feature>
<dbReference type="PANTHER" id="PTHR44591:SF3">
    <property type="entry name" value="RESPONSE REGULATORY DOMAIN-CONTAINING PROTEIN"/>
    <property type="match status" value="1"/>
</dbReference>
<keyword evidence="5" id="KW-1185">Reference proteome</keyword>
<reference evidence="5" key="1">
    <citation type="submission" date="2017-02" db="EMBL/GenBank/DDBJ databases">
        <authorList>
            <person name="Varghese N."/>
            <person name="Submissions S."/>
        </authorList>
    </citation>
    <scope>NUCLEOTIDE SEQUENCE [LARGE SCALE GENOMIC DNA]</scope>
    <source>
        <strain evidence="5">ATCC BAA-34</strain>
    </source>
</reference>
<protein>
    <submittedName>
        <fullName evidence="4">Response regulator receiver domain-containing protein</fullName>
    </submittedName>
</protein>
<sequence>MAQQTILIVEDDEMTSAMLEMIADEAGYHTLIAADGVTAIELYQQHLPAIVLLDINLPQLNGYSIASLVRNFSGHKPRIIVVTSTPADYEQHLKELADGCLTKPIKRQELLDLLA</sequence>
<organism evidence="4 5">
    <name type="scientific">Trichlorobacter thiogenes</name>
    <dbReference type="NCBI Taxonomy" id="115783"/>
    <lineage>
        <taxon>Bacteria</taxon>
        <taxon>Pseudomonadati</taxon>
        <taxon>Thermodesulfobacteriota</taxon>
        <taxon>Desulfuromonadia</taxon>
        <taxon>Geobacterales</taxon>
        <taxon>Geobacteraceae</taxon>
        <taxon>Trichlorobacter</taxon>
    </lineage>
</organism>
<dbReference type="InterPro" id="IPR001789">
    <property type="entry name" value="Sig_transdc_resp-reg_receiver"/>
</dbReference>
<keyword evidence="1 2" id="KW-0597">Phosphoprotein</keyword>
<dbReference type="InterPro" id="IPR011006">
    <property type="entry name" value="CheY-like_superfamily"/>
</dbReference>
<name>A0A1T4JZU8_9BACT</name>
<evidence type="ECO:0000313" key="5">
    <source>
        <dbReference type="Proteomes" id="UP000190102"/>
    </source>
</evidence>
<proteinExistence type="predicted"/>
<dbReference type="PROSITE" id="PS50110">
    <property type="entry name" value="RESPONSE_REGULATORY"/>
    <property type="match status" value="1"/>
</dbReference>
<dbReference type="SUPFAM" id="SSF52172">
    <property type="entry name" value="CheY-like"/>
    <property type="match status" value="1"/>
</dbReference>
<gene>
    <name evidence="4" type="ORF">SAMN02745119_00210</name>
</gene>